<dbReference type="PANTHER" id="PTHR23427">
    <property type="entry name" value="SURFEIT LOCUS PROTEIN"/>
    <property type="match status" value="1"/>
</dbReference>
<protein>
    <recommendedName>
        <fullName evidence="6">SURF1-like protein</fullName>
    </recommendedName>
</protein>
<dbReference type="PANTHER" id="PTHR23427:SF2">
    <property type="entry name" value="SURFEIT LOCUS PROTEIN 1"/>
    <property type="match status" value="1"/>
</dbReference>
<dbReference type="EMBL" id="JBHRTN010000004">
    <property type="protein sequence ID" value="MFC3124270.1"/>
    <property type="molecule type" value="Genomic_DNA"/>
</dbReference>
<evidence type="ECO:0000256" key="2">
    <source>
        <dbReference type="ARBA" id="ARBA00007165"/>
    </source>
</evidence>
<evidence type="ECO:0000256" key="3">
    <source>
        <dbReference type="ARBA" id="ARBA00022692"/>
    </source>
</evidence>
<dbReference type="InterPro" id="IPR002994">
    <property type="entry name" value="Surf1/Shy1"/>
</dbReference>
<keyword evidence="5 6" id="KW-0472">Membrane</keyword>
<keyword evidence="3 6" id="KW-0812">Transmembrane</keyword>
<dbReference type="Pfam" id="PF02104">
    <property type="entry name" value="SURF1"/>
    <property type="match status" value="1"/>
</dbReference>
<organism evidence="7 8">
    <name type="scientific">Teichococcus globiformis</name>
    <dbReference type="NCBI Taxonomy" id="2307229"/>
    <lineage>
        <taxon>Bacteria</taxon>
        <taxon>Pseudomonadati</taxon>
        <taxon>Pseudomonadota</taxon>
        <taxon>Alphaproteobacteria</taxon>
        <taxon>Acetobacterales</taxon>
        <taxon>Roseomonadaceae</taxon>
        <taxon>Roseomonas</taxon>
    </lineage>
</organism>
<keyword evidence="8" id="KW-1185">Reference proteome</keyword>
<proteinExistence type="inferred from homology"/>
<name>A0ABV7FZN2_9PROT</name>
<comment type="subcellular location">
    <subcellularLocation>
        <location evidence="6">Cell membrane</location>
        <topology evidence="6">Multi-pass membrane protein</topology>
    </subcellularLocation>
    <subcellularLocation>
        <location evidence="1">Membrane</location>
    </subcellularLocation>
</comment>
<reference evidence="8" key="1">
    <citation type="journal article" date="2019" name="Int. J. Syst. Evol. Microbiol.">
        <title>The Global Catalogue of Microorganisms (GCM) 10K type strain sequencing project: providing services to taxonomists for standard genome sequencing and annotation.</title>
        <authorList>
            <consortium name="The Broad Institute Genomics Platform"/>
            <consortium name="The Broad Institute Genome Sequencing Center for Infectious Disease"/>
            <person name="Wu L."/>
            <person name="Ma J."/>
        </authorList>
    </citation>
    <scope>NUCLEOTIDE SEQUENCE [LARGE SCALE GENOMIC DNA]</scope>
    <source>
        <strain evidence="8">KCTC 52094</strain>
    </source>
</reference>
<accession>A0ABV7FZN2</accession>
<comment type="similarity">
    <text evidence="2 6">Belongs to the SURF1 family.</text>
</comment>
<dbReference type="PROSITE" id="PS50895">
    <property type="entry name" value="SURF1"/>
    <property type="match status" value="1"/>
</dbReference>
<comment type="caution">
    <text evidence="6">Lacks conserved residue(s) required for the propagation of feature annotation.</text>
</comment>
<gene>
    <name evidence="7" type="ORF">ACFOD4_04285</name>
</gene>
<evidence type="ECO:0000256" key="5">
    <source>
        <dbReference type="ARBA" id="ARBA00023136"/>
    </source>
</evidence>
<evidence type="ECO:0000313" key="7">
    <source>
        <dbReference type="EMBL" id="MFC3124270.1"/>
    </source>
</evidence>
<dbReference type="Proteomes" id="UP001595593">
    <property type="component" value="Unassembled WGS sequence"/>
</dbReference>
<evidence type="ECO:0000256" key="1">
    <source>
        <dbReference type="ARBA" id="ARBA00004370"/>
    </source>
</evidence>
<sequence length="258" mass="27729">MIIADRPERSRSPVLLGLLGGLALLLLAGLVALGNWQVERRAWKLELIDRVESRVHAAPVRAPGPGEWPEITAATAEYRRIAATGRFLPGQDTSVAATTDRGAGFWIMSPFRTADGFTLLVNRGFAGGQRGDATGTAQPAPEGEVRISGLLRMDEPGGGFLRANDPAAGRWYSRDIGAMAAARGLSGPVAPYFMDLGLEAGLPAPPVAGMTVIQFRNTHLVYALTWYGLALMVAGGIAIVARHEWRLRRTRRRGEAPR</sequence>
<comment type="caution">
    <text evidence="7">The sequence shown here is derived from an EMBL/GenBank/DDBJ whole genome shotgun (WGS) entry which is preliminary data.</text>
</comment>
<dbReference type="CDD" id="cd06662">
    <property type="entry name" value="SURF1"/>
    <property type="match status" value="1"/>
</dbReference>
<keyword evidence="4 6" id="KW-1133">Transmembrane helix</keyword>
<dbReference type="InterPro" id="IPR045214">
    <property type="entry name" value="Surf1/Surf4"/>
</dbReference>
<feature type="transmembrane region" description="Helical" evidence="6">
    <location>
        <begin position="220"/>
        <end position="241"/>
    </location>
</feature>
<evidence type="ECO:0000256" key="6">
    <source>
        <dbReference type="RuleBase" id="RU363076"/>
    </source>
</evidence>
<dbReference type="RefSeq" id="WP_379594678.1">
    <property type="nucleotide sequence ID" value="NZ_JBHRTN010000004.1"/>
</dbReference>
<evidence type="ECO:0000313" key="8">
    <source>
        <dbReference type="Proteomes" id="UP001595593"/>
    </source>
</evidence>
<keyword evidence="6" id="KW-1003">Cell membrane</keyword>
<evidence type="ECO:0000256" key="4">
    <source>
        <dbReference type="ARBA" id="ARBA00022989"/>
    </source>
</evidence>